<reference evidence="3 4" key="2">
    <citation type="submission" date="2018-03" db="EMBL/GenBank/DDBJ databases">
        <title>Draft genome of Pseudomonas putida strain KH-21-114.</title>
        <authorList>
            <person name="Yoshizawa S."/>
            <person name="Khan N.H."/>
            <person name="Nishimura M."/>
            <person name="Chiura H.X."/>
            <person name="Ogura Y."/>
            <person name="Hayashi T."/>
            <person name="Kogure K."/>
        </authorList>
    </citation>
    <scope>NUCLEOTIDE SEQUENCE [LARGE SCALE GENOMIC DNA]</scope>
    <source>
        <strain evidence="3 4">KH-21-114</strain>
    </source>
</reference>
<organism evidence="3 4">
    <name type="scientific">Pseudomonas putida</name>
    <name type="common">Arthrobacter siderocapsulatus</name>
    <dbReference type="NCBI Taxonomy" id="303"/>
    <lineage>
        <taxon>Bacteria</taxon>
        <taxon>Pseudomonadati</taxon>
        <taxon>Pseudomonadota</taxon>
        <taxon>Gammaproteobacteria</taxon>
        <taxon>Pseudomonadales</taxon>
        <taxon>Pseudomonadaceae</taxon>
        <taxon>Pseudomonas</taxon>
    </lineage>
</organism>
<evidence type="ECO:0000313" key="4">
    <source>
        <dbReference type="Proteomes" id="UP000237230"/>
    </source>
</evidence>
<keyword evidence="2" id="KW-0732">Signal</keyword>
<reference evidence="3 4" key="1">
    <citation type="submission" date="2016-08" db="EMBL/GenBank/DDBJ databases">
        <authorList>
            <person name="Seilhamer J.J."/>
        </authorList>
    </citation>
    <scope>NUCLEOTIDE SEQUENCE [LARGE SCALE GENOMIC DNA]</scope>
    <source>
        <strain evidence="3 4">KH-21-114</strain>
    </source>
</reference>
<dbReference type="Proteomes" id="UP000237230">
    <property type="component" value="Unassembled WGS sequence"/>
</dbReference>
<evidence type="ECO:0000313" key="3">
    <source>
        <dbReference type="EMBL" id="POG09930.1"/>
    </source>
</evidence>
<name>A0A2S3X2W3_PSEPU</name>
<sequence length="483" mass="53783">MTANMPPRLLLAGLALACATTASAGQSLEQIRYALYKDPSAEVTTDLRELAARGDLASTLLLGDVLAGREDASRAEVVALYQKAFADGHGMVPALASLARLIDRTPSLREVQRPWMAQALTRYPANLDPRNTSTTLEVFLTYPELVDSAQASQLLALYEQACLLNCRPELYHAVLAERQGDRASAERWYRQAVRVDVRALDRYYAFLGEQQDRLFPPFADQLEPEREQLPVEIIHRVAALLDSITSVQRAEQEADRYENQASTPGAEKLPPTPEQLAREKAQSDALNLATARVQRWRDVAVARGFVPAMVSKANYMISNPTEHNAEETQALIDQVREREPTRAKALQAQFYMVNNWLTLDPDKARALIDELRASGYPGAGLLLGEYYSKGVEDQPDQEKALALFQAEADKGNTAAWYRMATLHAYGRALCHDPVKAYTYARVALDLGERSARSLIKRLEKTLPKDDIERALAARNGLFKETTL</sequence>
<gene>
    <name evidence="3" type="ORF">BGP84_09375</name>
</gene>
<evidence type="ECO:0000256" key="2">
    <source>
        <dbReference type="SAM" id="SignalP"/>
    </source>
</evidence>
<feature type="region of interest" description="Disordered" evidence="1">
    <location>
        <begin position="251"/>
        <end position="275"/>
    </location>
</feature>
<dbReference type="Gene3D" id="1.25.40.10">
    <property type="entry name" value="Tetratricopeptide repeat domain"/>
    <property type="match status" value="1"/>
</dbReference>
<feature type="signal peptide" evidence="2">
    <location>
        <begin position="1"/>
        <end position="24"/>
    </location>
</feature>
<feature type="chain" id="PRO_5015714525" description="Sel1 repeat family protein" evidence="2">
    <location>
        <begin position="25"/>
        <end position="483"/>
    </location>
</feature>
<evidence type="ECO:0008006" key="5">
    <source>
        <dbReference type="Google" id="ProtNLM"/>
    </source>
</evidence>
<accession>A0A2S3X2W3</accession>
<dbReference type="AlphaFoldDB" id="A0A2S3X2W3"/>
<comment type="caution">
    <text evidence="3">The sequence shown here is derived from an EMBL/GenBank/DDBJ whole genome shotgun (WGS) entry which is preliminary data.</text>
</comment>
<protein>
    <recommendedName>
        <fullName evidence="5">Sel1 repeat family protein</fullName>
    </recommendedName>
</protein>
<dbReference type="EMBL" id="MINH01000019">
    <property type="protein sequence ID" value="POG09930.1"/>
    <property type="molecule type" value="Genomic_DNA"/>
</dbReference>
<dbReference type="OrthoDB" id="6074988at2"/>
<proteinExistence type="predicted"/>
<dbReference type="SUPFAM" id="SSF81901">
    <property type="entry name" value="HCP-like"/>
    <property type="match status" value="1"/>
</dbReference>
<evidence type="ECO:0000256" key="1">
    <source>
        <dbReference type="SAM" id="MobiDB-lite"/>
    </source>
</evidence>
<dbReference type="InterPro" id="IPR011990">
    <property type="entry name" value="TPR-like_helical_dom_sf"/>
</dbReference>
<dbReference type="RefSeq" id="WP_103446727.1">
    <property type="nucleotide sequence ID" value="NZ_MINH01000019.1"/>
</dbReference>